<keyword evidence="3" id="KW-1185">Reference proteome</keyword>
<feature type="chain" id="PRO_5040187200" evidence="1">
    <location>
        <begin position="23"/>
        <end position="195"/>
    </location>
</feature>
<dbReference type="EMBL" id="JAIZAY010000017">
    <property type="protein sequence ID" value="KAJ8025550.1"/>
    <property type="molecule type" value="Genomic_DNA"/>
</dbReference>
<evidence type="ECO:0000313" key="3">
    <source>
        <dbReference type="Proteomes" id="UP001152320"/>
    </source>
</evidence>
<dbReference type="Gene3D" id="3.90.280.10">
    <property type="entry name" value="PEBP-like"/>
    <property type="match status" value="1"/>
</dbReference>
<proteinExistence type="predicted"/>
<name>A0A9Q1BGD8_HOLLE</name>
<dbReference type="PANTHER" id="PTHR11362">
    <property type="entry name" value="PHOSPHATIDYLETHANOLAMINE-BINDING PROTEIN"/>
    <property type="match status" value="1"/>
</dbReference>
<dbReference type="SUPFAM" id="SSF49777">
    <property type="entry name" value="PEBP-like"/>
    <property type="match status" value="1"/>
</dbReference>
<dbReference type="Pfam" id="PF01161">
    <property type="entry name" value="PBP"/>
    <property type="match status" value="1"/>
</dbReference>
<dbReference type="OrthoDB" id="2153661at2759"/>
<dbReference type="InterPro" id="IPR036610">
    <property type="entry name" value="PEBP-like_sf"/>
</dbReference>
<protein>
    <submittedName>
        <fullName evidence="2">Protein D1</fullName>
    </submittedName>
</protein>
<accession>A0A9Q1BGD8</accession>
<keyword evidence="1" id="KW-0732">Signal</keyword>
<dbReference type="PANTHER" id="PTHR11362:SF82">
    <property type="entry name" value="PHOSPHATIDYLETHANOLAMINE-BINDING PROTEIN 4"/>
    <property type="match status" value="1"/>
</dbReference>
<comment type="caution">
    <text evidence="2">The sequence shown here is derived from an EMBL/GenBank/DDBJ whole genome shotgun (WGS) entry which is preliminary data.</text>
</comment>
<feature type="signal peptide" evidence="1">
    <location>
        <begin position="1"/>
        <end position="22"/>
    </location>
</feature>
<dbReference type="InterPro" id="IPR035810">
    <property type="entry name" value="PEBP_euk"/>
</dbReference>
<gene>
    <name evidence="2" type="ORF">HOLleu_33139</name>
</gene>
<sequence>MVGQVMLTLSAVFLILVAPTFAIVEEITGPFCSGMDYLLVSFCNNPEKAIECGDFRHIEEFQAHPDPPDIVRFKRANINKDVYYTLVMADPDAPSQADAYSRYWLHWLVVNIKGSDVAEGNVFTADTLMSYSTPNPPPGSGPHRYYFLLFRQFAYRDDLVTLLSRDAFDIASFALQYRLDGPVAGNMFRTQAFCY</sequence>
<organism evidence="2 3">
    <name type="scientific">Holothuria leucospilota</name>
    <name type="common">Black long sea cucumber</name>
    <name type="synonym">Mertensiothuria leucospilota</name>
    <dbReference type="NCBI Taxonomy" id="206669"/>
    <lineage>
        <taxon>Eukaryota</taxon>
        <taxon>Metazoa</taxon>
        <taxon>Echinodermata</taxon>
        <taxon>Eleutherozoa</taxon>
        <taxon>Echinozoa</taxon>
        <taxon>Holothuroidea</taxon>
        <taxon>Aspidochirotacea</taxon>
        <taxon>Aspidochirotida</taxon>
        <taxon>Holothuriidae</taxon>
        <taxon>Holothuria</taxon>
    </lineage>
</organism>
<dbReference type="InterPro" id="IPR008914">
    <property type="entry name" value="PEBP"/>
</dbReference>
<evidence type="ECO:0000313" key="2">
    <source>
        <dbReference type="EMBL" id="KAJ8025550.1"/>
    </source>
</evidence>
<reference evidence="2" key="1">
    <citation type="submission" date="2021-10" db="EMBL/GenBank/DDBJ databases">
        <title>Tropical sea cucumber genome reveals ecological adaptation and Cuvierian tubules defense mechanism.</title>
        <authorList>
            <person name="Chen T."/>
        </authorList>
    </citation>
    <scope>NUCLEOTIDE SEQUENCE</scope>
    <source>
        <strain evidence="2">Nanhai2018</strain>
        <tissue evidence="2">Muscle</tissue>
    </source>
</reference>
<dbReference type="Proteomes" id="UP001152320">
    <property type="component" value="Chromosome 17"/>
</dbReference>
<evidence type="ECO:0000256" key="1">
    <source>
        <dbReference type="SAM" id="SignalP"/>
    </source>
</evidence>
<dbReference type="AlphaFoldDB" id="A0A9Q1BGD8"/>
<dbReference type="CDD" id="cd00866">
    <property type="entry name" value="PEBP_euk"/>
    <property type="match status" value="1"/>
</dbReference>